<evidence type="ECO:0000256" key="1">
    <source>
        <dbReference type="ARBA" id="ARBA00004651"/>
    </source>
</evidence>
<feature type="transmembrane region" description="Helical" evidence="6">
    <location>
        <begin position="83"/>
        <end position="100"/>
    </location>
</feature>
<evidence type="ECO:0000313" key="9">
    <source>
        <dbReference type="EMBL" id="PRQ64916.1"/>
    </source>
</evidence>
<evidence type="ECO:0000256" key="6">
    <source>
        <dbReference type="SAM" id="Phobius"/>
    </source>
</evidence>
<feature type="transmembrane region" description="Helical" evidence="6">
    <location>
        <begin position="17"/>
        <end position="35"/>
    </location>
</feature>
<keyword evidence="4 6" id="KW-1133">Transmembrane helix</keyword>
<proteinExistence type="predicted"/>
<accession>A0A241T895</accession>
<evidence type="ECO:0000256" key="3">
    <source>
        <dbReference type="ARBA" id="ARBA00022692"/>
    </source>
</evidence>
<sequence length="136" mass="15552">MQASIPSEDIMLAGKRILYSQLMLGSVFILYELFFKDKLDIESALIGVIIAVVPPFIGMIFASLKAKYKPQQNLKDLMRLSRNIKMIYTIVMFILTFRFMELSNVTVLAGYCITVLGFFISPMLKDQQTIELQRKA</sequence>
<feature type="transmembrane region" description="Helical" evidence="6">
    <location>
        <begin position="106"/>
        <end position="124"/>
    </location>
</feature>
<keyword evidence="5 6" id="KW-0472">Membrane</keyword>
<keyword evidence="11" id="KW-1185">Reference proteome</keyword>
<reference evidence="10" key="1">
    <citation type="submission" date="2016-12" db="EMBL/GenBank/DDBJ databases">
        <title>Comparative genomic analysis reveals the diversity, evolution, and environmental adaptation strategies of the genus Vibrio.</title>
        <authorList>
            <person name="Lin H."/>
            <person name="Wang X."/>
            <person name="Zhang X.-H."/>
        </authorList>
    </citation>
    <scope>NUCLEOTIDE SEQUENCE [LARGE SCALE GENOMIC DNA]</scope>
    <source>
        <strain evidence="10">QT6D1</strain>
    </source>
</reference>
<evidence type="ECO:0000256" key="4">
    <source>
        <dbReference type="ARBA" id="ARBA00022989"/>
    </source>
</evidence>
<reference evidence="7" key="3">
    <citation type="journal article" date="2018" name="BMC Genomics">
        <title>Comparative genomic analysis reveals the evolution and environmental adaptation strategies of vibrios.</title>
        <authorList>
            <person name="Lin H."/>
            <person name="Yu M."/>
            <person name="Wang X."/>
            <person name="Zhang X.H."/>
        </authorList>
    </citation>
    <scope>NUCLEOTIDE SEQUENCE</scope>
    <source>
        <strain evidence="7">QT6D1</strain>
    </source>
</reference>
<keyword evidence="3 6" id="KW-0812">Transmembrane</keyword>
<evidence type="ECO:0000313" key="7">
    <source>
        <dbReference type="EMBL" id="ASI91549.1"/>
    </source>
</evidence>
<dbReference type="KEGG" id="vsh:BSZ05_16985"/>
<dbReference type="InterPro" id="IPR005598">
    <property type="entry name" value="ATP_synth_I"/>
</dbReference>
<name>A0A241T895_9VIBR</name>
<dbReference type="GeneID" id="64088078"/>
<dbReference type="Proteomes" id="UP000197092">
    <property type="component" value="Chromosome 2"/>
</dbReference>
<feature type="transmembrane region" description="Helical" evidence="6">
    <location>
        <begin position="41"/>
        <end position="62"/>
    </location>
</feature>
<organism evidence="8 12">
    <name type="scientific">Vibrio mediterranei</name>
    <dbReference type="NCBI Taxonomy" id="689"/>
    <lineage>
        <taxon>Bacteria</taxon>
        <taxon>Pseudomonadati</taxon>
        <taxon>Pseudomonadota</taxon>
        <taxon>Gammaproteobacteria</taxon>
        <taxon>Vibrionales</taxon>
        <taxon>Vibrionaceae</taxon>
        <taxon>Vibrio</taxon>
    </lineage>
</organism>
<dbReference type="AlphaFoldDB" id="A0A241T895"/>
<evidence type="ECO:0000313" key="8">
    <source>
        <dbReference type="EMBL" id="AYV23893.1"/>
    </source>
</evidence>
<dbReference type="EMBL" id="NWTN01000031">
    <property type="protein sequence ID" value="PRQ64916.1"/>
    <property type="molecule type" value="Genomic_DNA"/>
</dbReference>
<reference evidence="9 11" key="4">
    <citation type="submission" date="2018-03" db="EMBL/GenBank/DDBJ databases">
        <title>Genetic Diversity and Phenotypic Plasticity of AHL Mediated Quorum Sensing in Environmental Strains of Vibrio mediterranei.</title>
        <authorList>
            <person name="Lantoine F."/>
            <person name="Vouve F."/>
        </authorList>
    </citation>
    <scope>NUCLEOTIDE SEQUENCE [LARGE SCALE GENOMIC DNA]</scope>
    <source>
        <strain evidence="9 11">17LN0615E</strain>
    </source>
</reference>
<dbReference type="GO" id="GO:0005886">
    <property type="term" value="C:plasma membrane"/>
    <property type="evidence" value="ECO:0007669"/>
    <property type="project" value="UniProtKB-SubCell"/>
</dbReference>
<accession>A0A2S9ZGL2</accession>
<dbReference type="Pfam" id="PF03899">
    <property type="entry name" value="ATP-synt_I"/>
    <property type="match status" value="1"/>
</dbReference>
<dbReference type="Proteomes" id="UP000279760">
    <property type="component" value="Chromosome 2"/>
</dbReference>
<keyword evidence="2" id="KW-1003">Cell membrane</keyword>
<dbReference type="RefSeq" id="WP_006070152.1">
    <property type="nucleotide sequence ID" value="NZ_CP018309.1"/>
</dbReference>
<gene>
    <name evidence="7" type="ORF">BSZ05_16985</name>
    <name evidence="9" type="ORF">COR51_24960</name>
    <name evidence="8" type="ORF">ECB94_21695</name>
</gene>
<comment type="subcellular location">
    <subcellularLocation>
        <location evidence="1">Cell membrane</location>
        <topology evidence="1">Multi-pass membrane protein</topology>
    </subcellularLocation>
</comment>
<dbReference type="STRING" id="689.VME0621_04814"/>
<reference evidence="8 12" key="5">
    <citation type="submission" date="2018-11" db="EMBL/GenBank/DDBJ databases">
        <title>Complete Genome Sequence of Vbrio mediterranei 117-T6: a Potential Pathogen Bacteria Isolated from the Conchocelis of Pyropia.</title>
        <authorList>
            <person name="Liu Q."/>
        </authorList>
    </citation>
    <scope>NUCLEOTIDE SEQUENCE [LARGE SCALE GENOMIC DNA]</scope>
    <source>
        <strain evidence="8 12">117-T6</strain>
    </source>
</reference>
<dbReference type="EMBL" id="CP033578">
    <property type="protein sequence ID" value="AYV23893.1"/>
    <property type="molecule type" value="Genomic_DNA"/>
</dbReference>
<evidence type="ECO:0000313" key="10">
    <source>
        <dbReference type="Proteomes" id="UP000197092"/>
    </source>
</evidence>
<dbReference type="Proteomes" id="UP000238163">
    <property type="component" value="Unassembled WGS sequence"/>
</dbReference>
<evidence type="ECO:0000313" key="12">
    <source>
        <dbReference type="Proteomes" id="UP000279760"/>
    </source>
</evidence>
<dbReference type="EMBL" id="CP018309">
    <property type="protein sequence ID" value="ASI91549.1"/>
    <property type="molecule type" value="Genomic_DNA"/>
</dbReference>
<evidence type="ECO:0000256" key="5">
    <source>
        <dbReference type="ARBA" id="ARBA00023136"/>
    </source>
</evidence>
<evidence type="ECO:0000256" key="2">
    <source>
        <dbReference type="ARBA" id="ARBA00022475"/>
    </source>
</evidence>
<protein>
    <submittedName>
        <fullName evidence="8">ATP synthase subunit I</fullName>
    </submittedName>
</protein>
<evidence type="ECO:0000313" key="11">
    <source>
        <dbReference type="Proteomes" id="UP000238163"/>
    </source>
</evidence>
<reference evidence="9 11" key="2">
    <citation type="submission" date="2017-09" db="EMBL/GenBank/DDBJ databases">
        <authorList>
            <person name="Girard L."/>
            <person name="Lami R."/>
            <person name="Suzuki M."/>
            <person name="Baudart J."/>
        </authorList>
    </citation>
    <scope>NUCLEOTIDE SEQUENCE [LARGE SCALE GENOMIC DNA]</scope>
    <source>
        <strain evidence="9 11">17LN0615E</strain>
    </source>
</reference>